<dbReference type="OrthoDB" id="8923991at2759"/>
<dbReference type="AlphaFoldDB" id="A0A9Q1EF83"/>
<evidence type="ECO:0000313" key="2">
    <source>
        <dbReference type="EMBL" id="KAJ8337684.1"/>
    </source>
</evidence>
<protein>
    <recommendedName>
        <fullName evidence="1">CxC3 like cysteine cluster domain-containing protein</fullName>
    </recommendedName>
</protein>
<gene>
    <name evidence="2" type="ORF">SKAU_G00366500</name>
</gene>
<dbReference type="PANTHER" id="PTHR33104">
    <property type="entry name" value="SI:DKEY-29D5.2"/>
    <property type="match status" value="1"/>
</dbReference>
<feature type="domain" description="CxC3 like cysteine cluster" evidence="1">
    <location>
        <begin position="101"/>
        <end position="203"/>
    </location>
</feature>
<accession>A0A9Q1EF83</accession>
<reference evidence="2" key="1">
    <citation type="journal article" date="2023" name="Science">
        <title>Genome structures resolve the early diversification of teleost fishes.</title>
        <authorList>
            <person name="Parey E."/>
            <person name="Louis A."/>
            <person name="Montfort J."/>
            <person name="Bouchez O."/>
            <person name="Roques C."/>
            <person name="Iampietro C."/>
            <person name="Lluch J."/>
            <person name="Castinel A."/>
            <person name="Donnadieu C."/>
            <person name="Desvignes T."/>
            <person name="Floi Bucao C."/>
            <person name="Jouanno E."/>
            <person name="Wen M."/>
            <person name="Mejri S."/>
            <person name="Dirks R."/>
            <person name="Jansen H."/>
            <person name="Henkel C."/>
            <person name="Chen W.J."/>
            <person name="Zahm M."/>
            <person name="Cabau C."/>
            <person name="Klopp C."/>
            <person name="Thompson A.W."/>
            <person name="Robinson-Rechavi M."/>
            <person name="Braasch I."/>
            <person name="Lecointre G."/>
            <person name="Bobe J."/>
            <person name="Postlethwait J.H."/>
            <person name="Berthelot C."/>
            <person name="Roest Crollius H."/>
            <person name="Guiguen Y."/>
        </authorList>
    </citation>
    <scope>NUCLEOTIDE SEQUENCE</scope>
    <source>
        <strain evidence="2">WJC10195</strain>
    </source>
</reference>
<dbReference type="Pfam" id="PF18804">
    <property type="entry name" value="CxC3"/>
    <property type="match status" value="1"/>
</dbReference>
<evidence type="ECO:0000259" key="1">
    <source>
        <dbReference type="Pfam" id="PF18804"/>
    </source>
</evidence>
<dbReference type="InterPro" id="IPR040564">
    <property type="entry name" value="CxC3-like"/>
</dbReference>
<sequence length="419" mass="47635">MSRERWEAARHYLLDSKFAAAEVKRSQCHYCERGAVIRCLDCLPRQFFCGECDIAHHQQHHVLHNRDSMLQGFFQAIPPTVRVAKDSNGHHSIVQQACLLPIALPGSFCSCDAGSLSIVAGRPVVLINMNGRFDLSVPRLSCTSCGQQWEPAVRDLIASGLWPASLSCQTVYSLDVFASFEEKQIIAPALSRYAFIQMLEQRSLRFGRQSNILCVSDIRTGEETFYKDVFFAKDEDVATFVETIQMEMKGKDLAKQHNISFFCTDQMCRYWPYLERVVGQFKDLGNLLSMKPVLSVLHAKAHTTKCETVQRGRTETENLSSLMEELNCSEEQKMHWVSDVQQWALQDSNKQRFRIRKTITKTKKQLTEAISCYNEAVTILTDKISCDGSNPDVAFIWPWEEHADGTILLLTESLILGFV</sequence>
<name>A0A9Q1EF83_SYNKA</name>
<evidence type="ECO:0000313" key="3">
    <source>
        <dbReference type="Proteomes" id="UP001152622"/>
    </source>
</evidence>
<keyword evidence="3" id="KW-1185">Reference proteome</keyword>
<organism evidence="2 3">
    <name type="scientific">Synaphobranchus kaupii</name>
    <name type="common">Kaup's arrowtooth eel</name>
    <dbReference type="NCBI Taxonomy" id="118154"/>
    <lineage>
        <taxon>Eukaryota</taxon>
        <taxon>Metazoa</taxon>
        <taxon>Chordata</taxon>
        <taxon>Craniata</taxon>
        <taxon>Vertebrata</taxon>
        <taxon>Euteleostomi</taxon>
        <taxon>Actinopterygii</taxon>
        <taxon>Neopterygii</taxon>
        <taxon>Teleostei</taxon>
        <taxon>Anguilliformes</taxon>
        <taxon>Synaphobranchidae</taxon>
        <taxon>Synaphobranchus</taxon>
    </lineage>
</organism>
<dbReference type="Proteomes" id="UP001152622">
    <property type="component" value="Chromosome 18"/>
</dbReference>
<proteinExistence type="predicted"/>
<dbReference type="PANTHER" id="PTHR33104:SF2">
    <property type="entry name" value="CXC3 LIKE CYSTEINE CLUSTER DOMAIN-CONTAINING PROTEIN"/>
    <property type="match status" value="1"/>
</dbReference>
<comment type="caution">
    <text evidence="2">The sequence shown here is derived from an EMBL/GenBank/DDBJ whole genome shotgun (WGS) entry which is preliminary data.</text>
</comment>
<dbReference type="CDD" id="cd19757">
    <property type="entry name" value="Bbox1"/>
    <property type="match status" value="1"/>
</dbReference>
<dbReference type="EMBL" id="JAINUF010000018">
    <property type="protein sequence ID" value="KAJ8337684.1"/>
    <property type="molecule type" value="Genomic_DNA"/>
</dbReference>